<name>A0A1Y0IF08_9GAMM</name>
<dbReference type="RefSeq" id="WP_087463574.1">
    <property type="nucleotide sequence ID" value="NZ_CP021425.1"/>
</dbReference>
<reference evidence="2 3" key="1">
    <citation type="submission" date="2017-05" db="EMBL/GenBank/DDBJ databases">
        <title>Genomic insights into alkan degradation activity of Oleiphilus messinensis.</title>
        <authorList>
            <person name="Kozyavkin S.A."/>
            <person name="Slesarev A.I."/>
            <person name="Golyshin P.N."/>
            <person name="Korzhenkov A."/>
            <person name="Golyshina O.N."/>
            <person name="Toshchakov S.V."/>
        </authorList>
    </citation>
    <scope>NUCLEOTIDE SEQUENCE [LARGE SCALE GENOMIC DNA]</scope>
    <source>
        <strain evidence="2 3">ME102</strain>
    </source>
</reference>
<dbReference type="Proteomes" id="UP000196027">
    <property type="component" value="Chromosome"/>
</dbReference>
<evidence type="ECO:0000259" key="1">
    <source>
        <dbReference type="Pfam" id="PF09937"/>
    </source>
</evidence>
<dbReference type="AlphaFoldDB" id="A0A1Y0IF08"/>
<sequence length="339" mass="37764">MLQLENETPFSVDMMVTQSKDGRDTLVVAIKATFDILPEVRISENQRPVQMGDEYFADPEASSLKYPSDILLPKPGVDIVYIGNALAPNEQPVRSLMAGITVGGIEKRLQIFGDRTWNDGTISKPQPFLSMPIIYEHAFGGVHHFREDLALGPDSAVYEAKNPIGKGFAGQRKKKSEFNGLTLPNIEQPDALIQHVTDQPEPCCLAAVPPMWSPRKGFAGTYDELWQKKRAPLLPDDFDQRFFQVGAAGLSHPQATIEGGELVGLHNLAPEPEMEFCLPICRPRIQVKLDGTYREVDPVIETVLIEPFENALCLVWKGVFDCERQVSRVERIQVALQSL</sequence>
<keyword evidence="3" id="KW-1185">Reference proteome</keyword>
<dbReference type="KEGG" id="ome:OLMES_4852"/>
<organism evidence="2 3">
    <name type="scientific">Oleiphilus messinensis</name>
    <dbReference type="NCBI Taxonomy" id="141451"/>
    <lineage>
        <taxon>Bacteria</taxon>
        <taxon>Pseudomonadati</taxon>
        <taxon>Pseudomonadota</taxon>
        <taxon>Gammaproteobacteria</taxon>
        <taxon>Oceanospirillales</taxon>
        <taxon>Oleiphilaceae</taxon>
        <taxon>Oleiphilus</taxon>
    </lineage>
</organism>
<dbReference type="InterPro" id="IPR018683">
    <property type="entry name" value="DUF2169"/>
</dbReference>
<dbReference type="EMBL" id="CP021425">
    <property type="protein sequence ID" value="ARU58840.1"/>
    <property type="molecule type" value="Genomic_DNA"/>
</dbReference>
<dbReference type="Pfam" id="PF09937">
    <property type="entry name" value="DUF2169"/>
    <property type="match status" value="1"/>
</dbReference>
<gene>
    <name evidence="2" type="ORF">OLMES_4852</name>
</gene>
<accession>A0A1Y0IF08</accession>
<protein>
    <recommendedName>
        <fullName evidence="1">DUF2169 domain-containing protein</fullName>
    </recommendedName>
</protein>
<proteinExistence type="predicted"/>
<dbReference type="OrthoDB" id="5290767at2"/>
<evidence type="ECO:0000313" key="3">
    <source>
        <dbReference type="Proteomes" id="UP000196027"/>
    </source>
</evidence>
<evidence type="ECO:0000313" key="2">
    <source>
        <dbReference type="EMBL" id="ARU58840.1"/>
    </source>
</evidence>
<feature type="domain" description="DUF2169" evidence="1">
    <location>
        <begin position="21"/>
        <end position="317"/>
    </location>
</feature>